<reference evidence="2 3" key="1">
    <citation type="submission" date="2021-03" db="EMBL/GenBank/DDBJ databases">
        <title>Sequencing the genomes of 1000 actinobacteria strains.</title>
        <authorList>
            <person name="Klenk H.-P."/>
        </authorList>
    </citation>
    <scope>NUCLEOTIDE SEQUENCE [LARGE SCALE GENOMIC DNA]</scope>
    <source>
        <strain evidence="2 3">DSM 45256</strain>
    </source>
</reference>
<dbReference type="EMBL" id="JAGINU010000001">
    <property type="protein sequence ID" value="MBP2367050.1"/>
    <property type="molecule type" value="Genomic_DNA"/>
</dbReference>
<sequence>MRPDSPVSETDPADALDQLRDTETEPADGAPQAVALEADPADVADQRRDAPQDDEGY</sequence>
<organism evidence="2 3">
    <name type="scientific">Pseudonocardia parietis</name>
    <dbReference type="NCBI Taxonomy" id="570936"/>
    <lineage>
        <taxon>Bacteria</taxon>
        <taxon>Bacillati</taxon>
        <taxon>Actinomycetota</taxon>
        <taxon>Actinomycetes</taxon>
        <taxon>Pseudonocardiales</taxon>
        <taxon>Pseudonocardiaceae</taxon>
        <taxon>Pseudonocardia</taxon>
    </lineage>
</organism>
<comment type="caution">
    <text evidence="2">The sequence shown here is derived from an EMBL/GenBank/DDBJ whole genome shotgun (WGS) entry which is preliminary data.</text>
</comment>
<dbReference type="RefSeq" id="WP_210027146.1">
    <property type="nucleotide sequence ID" value="NZ_JAGINU010000001.1"/>
</dbReference>
<proteinExistence type="predicted"/>
<evidence type="ECO:0000313" key="3">
    <source>
        <dbReference type="Proteomes" id="UP001519295"/>
    </source>
</evidence>
<protein>
    <submittedName>
        <fullName evidence="2">Uncharacterized protein</fullName>
    </submittedName>
</protein>
<dbReference type="Proteomes" id="UP001519295">
    <property type="component" value="Unassembled WGS sequence"/>
</dbReference>
<evidence type="ECO:0000313" key="2">
    <source>
        <dbReference type="EMBL" id="MBP2367050.1"/>
    </source>
</evidence>
<keyword evidence="3" id="KW-1185">Reference proteome</keyword>
<evidence type="ECO:0000256" key="1">
    <source>
        <dbReference type="SAM" id="MobiDB-lite"/>
    </source>
</evidence>
<gene>
    <name evidence="2" type="ORF">JOF36_002746</name>
</gene>
<name>A0ABS4VT07_9PSEU</name>
<accession>A0ABS4VT07</accession>
<feature type="region of interest" description="Disordered" evidence="1">
    <location>
        <begin position="1"/>
        <end position="57"/>
    </location>
</feature>